<comment type="cofactor">
    <cofactor evidence="1">
        <name>Mg(2+)</name>
        <dbReference type="ChEBI" id="CHEBI:18420"/>
    </cofactor>
</comment>
<keyword evidence="8" id="KW-1185">Reference proteome</keyword>
<dbReference type="InterPro" id="IPR000092">
    <property type="entry name" value="Polyprenyl_synt"/>
</dbReference>
<evidence type="ECO:0000256" key="4">
    <source>
        <dbReference type="ARBA" id="ARBA00022723"/>
    </source>
</evidence>
<dbReference type="SFLD" id="SFLDG01017">
    <property type="entry name" value="Polyprenyl_Transferase_Like"/>
    <property type="match status" value="1"/>
</dbReference>
<evidence type="ECO:0000256" key="3">
    <source>
        <dbReference type="ARBA" id="ARBA00022679"/>
    </source>
</evidence>
<dbReference type="SFLD" id="SFLDS00005">
    <property type="entry name" value="Isoprenoid_Synthase_Type_I"/>
    <property type="match status" value="1"/>
</dbReference>
<dbReference type="EMBL" id="JACHHG010000002">
    <property type="protein sequence ID" value="MBB6097197.1"/>
    <property type="molecule type" value="Genomic_DNA"/>
</dbReference>
<evidence type="ECO:0000256" key="1">
    <source>
        <dbReference type="ARBA" id="ARBA00001946"/>
    </source>
</evidence>
<dbReference type="EC" id="2.5.1.29" evidence="7"/>
<dbReference type="Proteomes" id="UP000569951">
    <property type="component" value="Unassembled WGS sequence"/>
</dbReference>
<dbReference type="AlphaFoldDB" id="A0A841HUZ4"/>
<dbReference type="PANTHER" id="PTHR12001:SF85">
    <property type="entry name" value="SHORT CHAIN ISOPRENYL DIPHOSPHATE SYNTHASE"/>
    <property type="match status" value="1"/>
</dbReference>
<dbReference type="GO" id="GO:0004161">
    <property type="term" value="F:dimethylallyltranstransferase activity"/>
    <property type="evidence" value="ECO:0007669"/>
    <property type="project" value="UniProtKB-EC"/>
</dbReference>
<dbReference type="EC" id="2.5.1.1" evidence="7"/>
<evidence type="ECO:0000313" key="7">
    <source>
        <dbReference type="EMBL" id="MBB6097197.1"/>
    </source>
</evidence>
<accession>A0A841HUZ4</accession>
<evidence type="ECO:0000256" key="2">
    <source>
        <dbReference type="ARBA" id="ARBA00006706"/>
    </source>
</evidence>
<gene>
    <name evidence="7" type="ORF">HNR42_000611</name>
</gene>
<dbReference type="PROSITE" id="PS00723">
    <property type="entry name" value="POLYPRENYL_SYNTHASE_1"/>
    <property type="match status" value="1"/>
</dbReference>
<dbReference type="PANTHER" id="PTHR12001">
    <property type="entry name" value="GERANYLGERANYL PYROPHOSPHATE SYNTHASE"/>
    <property type="match status" value="1"/>
</dbReference>
<dbReference type="Gene3D" id="1.10.600.10">
    <property type="entry name" value="Farnesyl Diphosphate Synthase"/>
    <property type="match status" value="1"/>
</dbReference>
<keyword evidence="4" id="KW-0479">Metal-binding</keyword>
<protein>
    <submittedName>
        <fullName evidence="7">Geranylgeranyl diphosphate synthase type II</fullName>
        <ecNumber evidence="7">2.5.1.1</ecNumber>
        <ecNumber evidence="7">2.5.1.10</ecNumber>
        <ecNumber evidence="7">2.5.1.29</ecNumber>
    </submittedName>
</protein>
<dbReference type="RefSeq" id="WP_343058169.1">
    <property type="nucleotide sequence ID" value="NZ_JACHHG010000002.1"/>
</dbReference>
<dbReference type="Pfam" id="PF00348">
    <property type="entry name" value="polyprenyl_synt"/>
    <property type="match status" value="1"/>
</dbReference>
<dbReference type="CDD" id="cd00685">
    <property type="entry name" value="Trans_IPPS_HT"/>
    <property type="match status" value="1"/>
</dbReference>
<keyword evidence="5" id="KW-0460">Magnesium</keyword>
<evidence type="ECO:0000256" key="5">
    <source>
        <dbReference type="ARBA" id="ARBA00022842"/>
    </source>
</evidence>
<evidence type="ECO:0000313" key="8">
    <source>
        <dbReference type="Proteomes" id="UP000569951"/>
    </source>
</evidence>
<dbReference type="EC" id="2.5.1.10" evidence="7"/>
<dbReference type="GO" id="GO:0008299">
    <property type="term" value="P:isoprenoid biosynthetic process"/>
    <property type="evidence" value="ECO:0007669"/>
    <property type="project" value="InterPro"/>
</dbReference>
<proteinExistence type="inferred from homology"/>
<dbReference type="PROSITE" id="PS00444">
    <property type="entry name" value="POLYPRENYL_SYNTHASE_2"/>
    <property type="match status" value="1"/>
</dbReference>
<dbReference type="GO" id="GO:0004311">
    <property type="term" value="F:geranylgeranyl diphosphate synthase activity"/>
    <property type="evidence" value="ECO:0007669"/>
    <property type="project" value="UniProtKB-EC"/>
</dbReference>
<keyword evidence="3 6" id="KW-0808">Transferase</keyword>
<evidence type="ECO:0000256" key="6">
    <source>
        <dbReference type="RuleBase" id="RU004466"/>
    </source>
</evidence>
<dbReference type="GO" id="GO:0004337">
    <property type="term" value="F:(2E,6E)-farnesyl diphosphate synthase activity"/>
    <property type="evidence" value="ECO:0007669"/>
    <property type="project" value="UniProtKB-EC"/>
</dbReference>
<sequence length="324" mass="36717">MHQAISRFIDQLLPREHPRPEIELLYRMMRDYPERGGKMLRGTLVLLSARAHGGRDEHALPLAAALELFQNWVLIHDDIEDDSEERRGRPALHREHGVPLAINAGDALHIYMWQTVLQAGVPGAAEEFLRTIHRTAEGQHVDLGWVEHGRWDLNEADYLEMVQLKTAHYTVVSPLRLGALAAGLEPDPRFLEAGLALGAAFQIRDDILNLTAEGSAYGKEVAGDLLEGKRTLMLLRWLESARADQRDFFLEVMSRPRSEKRLEEIERILRWLLASDAVRYADERARFEAARGLELLEAALESAPDREAVGQIMGTLRQLATRDH</sequence>
<organism evidence="7 8">
    <name type="scientific">Deinobacterium chartae</name>
    <dbReference type="NCBI Taxonomy" id="521158"/>
    <lineage>
        <taxon>Bacteria</taxon>
        <taxon>Thermotogati</taxon>
        <taxon>Deinococcota</taxon>
        <taxon>Deinococci</taxon>
        <taxon>Deinococcales</taxon>
        <taxon>Deinococcaceae</taxon>
        <taxon>Deinobacterium</taxon>
    </lineage>
</organism>
<name>A0A841HUZ4_9DEIO</name>
<dbReference type="InterPro" id="IPR033749">
    <property type="entry name" value="Polyprenyl_synt_CS"/>
</dbReference>
<dbReference type="InterPro" id="IPR008949">
    <property type="entry name" value="Isoprenoid_synthase_dom_sf"/>
</dbReference>
<reference evidence="7 8" key="1">
    <citation type="submission" date="2020-08" db="EMBL/GenBank/DDBJ databases">
        <title>Genomic Encyclopedia of Type Strains, Phase IV (KMG-IV): sequencing the most valuable type-strain genomes for metagenomic binning, comparative biology and taxonomic classification.</title>
        <authorList>
            <person name="Goeker M."/>
        </authorList>
    </citation>
    <scope>NUCLEOTIDE SEQUENCE [LARGE SCALE GENOMIC DNA]</scope>
    <source>
        <strain evidence="7 8">DSM 21458</strain>
    </source>
</reference>
<comment type="caution">
    <text evidence="7">The sequence shown here is derived from an EMBL/GenBank/DDBJ whole genome shotgun (WGS) entry which is preliminary data.</text>
</comment>
<dbReference type="SUPFAM" id="SSF48576">
    <property type="entry name" value="Terpenoid synthases"/>
    <property type="match status" value="1"/>
</dbReference>
<dbReference type="GO" id="GO:0046872">
    <property type="term" value="F:metal ion binding"/>
    <property type="evidence" value="ECO:0007669"/>
    <property type="project" value="UniProtKB-KW"/>
</dbReference>
<comment type="similarity">
    <text evidence="2 6">Belongs to the FPP/GGPP synthase family.</text>
</comment>